<dbReference type="PROSITE" id="PS50943">
    <property type="entry name" value="HTH_CROC1"/>
    <property type="match status" value="1"/>
</dbReference>
<dbReference type="SUPFAM" id="SSF47413">
    <property type="entry name" value="lambda repressor-like DNA-binding domains"/>
    <property type="match status" value="1"/>
</dbReference>
<dbReference type="InterPro" id="IPR010982">
    <property type="entry name" value="Lambda_DNA-bd_dom_sf"/>
</dbReference>
<evidence type="ECO:0000313" key="2">
    <source>
        <dbReference type="EMBL" id="SHL61969.1"/>
    </source>
</evidence>
<gene>
    <name evidence="2" type="ORF">SAMN05444414_1232</name>
</gene>
<keyword evidence="3" id="KW-1185">Reference proteome</keyword>
<dbReference type="EMBL" id="FRBN01000023">
    <property type="protein sequence ID" value="SHL61969.1"/>
    <property type="molecule type" value="Genomic_DNA"/>
</dbReference>
<accession>A0A1M7C534</accession>
<dbReference type="Pfam" id="PF13560">
    <property type="entry name" value="HTH_31"/>
    <property type="match status" value="1"/>
</dbReference>
<dbReference type="Pfam" id="PF17765">
    <property type="entry name" value="MLTR_LBD"/>
    <property type="match status" value="1"/>
</dbReference>
<dbReference type="RefSeq" id="WP_073199756.1">
    <property type="nucleotide sequence ID" value="NZ_FRBN01000023.1"/>
</dbReference>
<proteinExistence type="predicted"/>
<dbReference type="GO" id="GO:0003677">
    <property type="term" value="F:DNA binding"/>
    <property type="evidence" value="ECO:0007669"/>
    <property type="project" value="InterPro"/>
</dbReference>
<dbReference type="SMART" id="SM00530">
    <property type="entry name" value="HTH_XRE"/>
    <property type="match status" value="1"/>
</dbReference>
<dbReference type="AlphaFoldDB" id="A0A1M7C534"/>
<evidence type="ECO:0000259" key="1">
    <source>
        <dbReference type="PROSITE" id="PS50943"/>
    </source>
</evidence>
<organism evidence="2 3">
    <name type="scientific">Roseovarius marisflavi</name>
    <dbReference type="NCBI Taxonomy" id="1054996"/>
    <lineage>
        <taxon>Bacteria</taxon>
        <taxon>Pseudomonadati</taxon>
        <taxon>Pseudomonadota</taxon>
        <taxon>Alphaproteobacteria</taxon>
        <taxon>Rhodobacterales</taxon>
        <taxon>Roseobacteraceae</taxon>
        <taxon>Roseovarius</taxon>
    </lineage>
</organism>
<feature type="domain" description="HTH cro/C1-type" evidence="1">
    <location>
        <begin position="11"/>
        <end position="65"/>
    </location>
</feature>
<dbReference type="InterPro" id="IPR001387">
    <property type="entry name" value="Cro/C1-type_HTH"/>
</dbReference>
<evidence type="ECO:0000313" key="3">
    <source>
        <dbReference type="Proteomes" id="UP000184191"/>
    </source>
</evidence>
<name>A0A1M7C534_9RHOB</name>
<dbReference type="STRING" id="1054996.SAMN05444414_1232"/>
<reference evidence="3" key="1">
    <citation type="submission" date="2016-11" db="EMBL/GenBank/DDBJ databases">
        <authorList>
            <person name="Varghese N."/>
            <person name="Submissions S."/>
        </authorList>
    </citation>
    <scope>NUCLEOTIDE SEQUENCE [LARGE SCALE GENOMIC DNA]</scope>
    <source>
        <strain evidence="3">DSM 29327</strain>
    </source>
</reference>
<dbReference type="Proteomes" id="UP000184191">
    <property type="component" value="Unassembled WGS sequence"/>
</dbReference>
<dbReference type="PANTHER" id="PTHR35010:SF4">
    <property type="entry name" value="BLL5781 PROTEIN"/>
    <property type="match status" value="1"/>
</dbReference>
<dbReference type="OrthoDB" id="9785973at2"/>
<dbReference type="Gene3D" id="1.10.260.40">
    <property type="entry name" value="lambda repressor-like DNA-binding domains"/>
    <property type="match status" value="1"/>
</dbReference>
<protein>
    <submittedName>
        <fullName evidence="2">Transcriptional regulator, XRE family</fullName>
    </submittedName>
</protein>
<sequence length="260" mass="28478">MQSDITFGNALKTLRRTLGISQLALAAQLSSTQRHLSFLETGRSKPTVGFLRRLCSELNLSAAQRSALFEASGLRNPYSERSLSSAEITGALDMIERRILQNWPFPAFALDRDWTILRMNARAARLFASFGFDFSNAAPSLLTVILSPAFRAGIHNWEDASLGLYFRLQSASGRNPAIAAGFADARRNGVFDHIPALITGQHQAPVFTALEIGAPDGPVLRMTPFVGQLATLQDARLDGLEIEFMVPLDDASANFLRDLQ</sequence>
<dbReference type="Gene3D" id="3.30.450.180">
    <property type="match status" value="1"/>
</dbReference>
<dbReference type="InterPro" id="IPR041413">
    <property type="entry name" value="MLTR_LBD"/>
</dbReference>
<dbReference type="CDD" id="cd00093">
    <property type="entry name" value="HTH_XRE"/>
    <property type="match status" value="1"/>
</dbReference>
<dbReference type="PANTHER" id="PTHR35010">
    <property type="entry name" value="BLL4672 PROTEIN-RELATED"/>
    <property type="match status" value="1"/>
</dbReference>